<evidence type="ECO:0000259" key="1">
    <source>
        <dbReference type="Pfam" id="PF20442"/>
    </source>
</evidence>
<evidence type="ECO:0000313" key="2">
    <source>
        <dbReference type="EMBL" id="WWQ61055.1"/>
    </source>
</evidence>
<dbReference type="GO" id="GO:0006508">
    <property type="term" value="P:proteolysis"/>
    <property type="evidence" value="ECO:0007669"/>
    <property type="project" value="UniProtKB-KW"/>
</dbReference>
<dbReference type="InterPro" id="IPR014061">
    <property type="entry name" value="BrxL-like"/>
</dbReference>
<organism evidence="2 3">
    <name type="scientific">Sulfolobus tengchongensis</name>
    <dbReference type="NCBI Taxonomy" id="207809"/>
    <lineage>
        <taxon>Archaea</taxon>
        <taxon>Thermoproteota</taxon>
        <taxon>Thermoprotei</taxon>
        <taxon>Sulfolobales</taxon>
        <taxon>Sulfolobaceae</taxon>
        <taxon>Sulfolobus</taxon>
    </lineage>
</organism>
<keyword evidence="2" id="KW-0378">Hydrolase</keyword>
<dbReference type="AlphaFoldDB" id="A0AAX4L1N4"/>
<keyword evidence="3" id="KW-1185">Reference proteome</keyword>
<name>A0AAX4L1N4_9CREN</name>
<keyword evidence="2" id="KW-0645">Protease</keyword>
<evidence type="ECO:0000313" key="3">
    <source>
        <dbReference type="Proteomes" id="UP001432202"/>
    </source>
</evidence>
<sequence length="477" mass="54340">MSDLFAKVRSAFGDYAVDKSLKNEADLTRLPGFVAEYLMTEFSLEDPNNWMSKLRDFVKKYYFDASEKEYVKHKLVTEGTIKLIDELRVWVDIDTGEHKAVVPTIGENNVRIPKDIVNKNPMTLVTGMWGLITLQYSPESVRKDDMGNPLENPIVVTEFKPFQAPTSDPKILAEGRENFSLIEWLDVLINTIGYNHEVYSNPKRKLTLISRLLPLIEDGLHIVEFGPKATGKTYIYRNVSRYTRIIVGGTITPASLFYNLRTGMPGEIAIRDSVIFDEIAKVKMPNPDEIVAKLKDFMESGQFERGKQKVTSGCSMVILGNVEVELQGDVFIPVEDMTYLLPQPMRDSALIDRIGGIIPGWELPKIGKSKQHLSHGYGIALDYFSEVMHTMKKDTLTNEISKYIELGNNVTIRDEKAIKKLVSALMKLLFPNLQFDNSELKFITEFAIEMRQRVREWLHKLSPGEFQKDKISFVIKG</sequence>
<dbReference type="GO" id="GO:0008233">
    <property type="term" value="F:peptidase activity"/>
    <property type="evidence" value="ECO:0007669"/>
    <property type="project" value="UniProtKB-KW"/>
</dbReference>
<dbReference type="GeneID" id="89335689"/>
<feature type="domain" description="BREX system Lon protease-like BrxL N-terminal" evidence="1">
    <location>
        <begin position="11"/>
        <end position="136"/>
    </location>
</feature>
<dbReference type="Pfam" id="PF13337">
    <property type="entry name" value="BrxL_ATPase"/>
    <property type="match status" value="1"/>
</dbReference>
<dbReference type="RefSeq" id="WP_338602791.1">
    <property type="nucleotide sequence ID" value="NZ_CP146016.1"/>
</dbReference>
<dbReference type="InterPro" id="IPR046838">
    <property type="entry name" value="BrxL_N"/>
</dbReference>
<reference evidence="2 3" key="1">
    <citation type="submission" date="2024-02" db="EMBL/GenBank/DDBJ databases">
        <title>STSV induces naive adaptation in Sulfolobus.</title>
        <authorList>
            <person name="Xiang X."/>
            <person name="Song M."/>
        </authorList>
    </citation>
    <scope>NUCLEOTIDE SEQUENCE [LARGE SCALE GENOMIC DNA]</scope>
    <source>
        <strain evidence="2 3">RT2</strain>
    </source>
</reference>
<accession>A0AAX4L1N4</accession>
<protein>
    <submittedName>
        <fullName evidence="2">BREX system Lon protease-like protein BrxL</fullName>
    </submittedName>
</protein>
<dbReference type="EMBL" id="CP146016">
    <property type="protein sequence ID" value="WWQ61055.1"/>
    <property type="molecule type" value="Genomic_DNA"/>
</dbReference>
<dbReference type="Proteomes" id="UP001432202">
    <property type="component" value="Chromosome"/>
</dbReference>
<gene>
    <name evidence="2" type="primary">brxL</name>
    <name evidence="2" type="ORF">V6M85_02935</name>
</gene>
<dbReference type="NCBIfam" id="TIGR02688">
    <property type="entry name" value="BREX system Lon protease-like protein BrxL"/>
    <property type="match status" value="1"/>
</dbReference>
<dbReference type="Pfam" id="PF20442">
    <property type="entry name" value="BrxL_N"/>
    <property type="match status" value="1"/>
</dbReference>
<proteinExistence type="predicted"/>